<proteinExistence type="predicted"/>
<sequence>MPETAPSARAVASFWDGSPLGPIELASMASFLRSGHRMTVFSYAPLPDLPEGVSWRNAQDILPADRITRYARNGSAALHANLFRYQLLKKTDFLWVDLDVVAIRPLAFTSKHVFAWQGPEIVNNAVLGLPEGSPALDFLASFTAQSTGVPPHVTGLRRLKYRLRDLLSGGLGIARWPWGSLGPNGLTHALRMSGEIAHALPEQSFYPVAVDDYARFADPGALRDEDLPAGAMAVHLWNNRLRRYLLDRYDGMPPKGSYLHGVLHG</sequence>
<evidence type="ECO:0000313" key="1">
    <source>
        <dbReference type="EMBL" id="SNY57886.1"/>
    </source>
</evidence>
<protein>
    <recommendedName>
        <fullName evidence="3">Alpha 1,4-glycosyltransferase conserved region</fullName>
    </recommendedName>
</protein>
<dbReference type="Proteomes" id="UP000231655">
    <property type="component" value="Unassembled WGS sequence"/>
</dbReference>
<dbReference type="EMBL" id="OBEA01000007">
    <property type="protein sequence ID" value="SNY57886.1"/>
    <property type="molecule type" value="Genomic_DNA"/>
</dbReference>
<accession>A0A285JES0</accession>
<dbReference type="RefSeq" id="WP_157791703.1">
    <property type="nucleotide sequence ID" value="NZ_OBEA01000007.1"/>
</dbReference>
<organism evidence="1 2">
    <name type="scientific">Pseudooceanicola antarcticus</name>
    <dbReference type="NCBI Taxonomy" id="1247613"/>
    <lineage>
        <taxon>Bacteria</taxon>
        <taxon>Pseudomonadati</taxon>
        <taxon>Pseudomonadota</taxon>
        <taxon>Alphaproteobacteria</taxon>
        <taxon>Rhodobacterales</taxon>
        <taxon>Paracoccaceae</taxon>
        <taxon>Pseudooceanicola</taxon>
    </lineage>
</organism>
<dbReference type="OrthoDB" id="5354021at2"/>
<dbReference type="AlphaFoldDB" id="A0A285JES0"/>
<name>A0A285JES0_9RHOB</name>
<evidence type="ECO:0000313" key="2">
    <source>
        <dbReference type="Proteomes" id="UP000231655"/>
    </source>
</evidence>
<evidence type="ECO:0008006" key="3">
    <source>
        <dbReference type="Google" id="ProtNLM"/>
    </source>
</evidence>
<reference evidence="1 2" key="1">
    <citation type="submission" date="2017-09" db="EMBL/GenBank/DDBJ databases">
        <authorList>
            <person name="Ehlers B."/>
            <person name="Leendertz F.H."/>
        </authorList>
    </citation>
    <scope>NUCLEOTIDE SEQUENCE [LARGE SCALE GENOMIC DNA]</scope>
    <source>
        <strain evidence="1 2">CGMCC 1.12662</strain>
    </source>
</reference>
<gene>
    <name evidence="1" type="ORF">SAMN06297129_3461</name>
</gene>